<keyword evidence="3" id="KW-1185">Reference proteome</keyword>
<feature type="compositionally biased region" description="Basic and acidic residues" evidence="1">
    <location>
        <begin position="566"/>
        <end position="576"/>
    </location>
</feature>
<feature type="region of interest" description="Disordered" evidence="1">
    <location>
        <begin position="544"/>
        <end position="576"/>
    </location>
</feature>
<gene>
    <name evidence="2" type="ORF">SLS63_012716</name>
</gene>
<comment type="caution">
    <text evidence="2">The sequence shown here is derived from an EMBL/GenBank/DDBJ whole genome shotgun (WGS) entry which is preliminary data.</text>
</comment>
<sequence length="641" mass="73497">MDLTSEAIHDVIHPTAFYEVPIDRLVPVADQTDPLEPAWEDSQLNIKNRIDSTAPFRSALWSIDGGAGLGTQYFAVATFIEDAPPMRFDVFISEKATESRLIRRLLDLDDAFHARDRNRVQQQAIASYIVRALQIWTTEVYGLERVKEMYYNQPFGTRIVFESLPLNVRDAKIVIGPMHNLEYHQLSPRELGDMWQMDVEKMPPTVDIFSLVYVRQLQDSVCLVKYRGGEEGTETLWALKALISSVKYMYHELRNLLTMPPHPNVLGRPTKLVTKRIRSNARRTVVIGFLEPYYSGIHLRDSLPVLRMNNKLRLEDQIRWAKQICSGLAHIRHKGNMYYADMRLDQIVMTHDNKRPIILDFEQRGVWCEFASPEVNALEYMRILASDDYDDDEDDFGDDGGEDGGNSYVTVPTAAETAQLRNRGLRARYASLLSRLHPGWRDLGGADGHYHNPPQGYNVAWACLTPHEQERAEVYMLGRLLWCVFEGMSAPQRGAVWQSYRNEPEFEFPAFSRTPPDLRGLIERCTAGRRPQLSGLVVRRGSKLEMRGGPADGPRGFESSESIQPAEEHTKHNKSPEAKIRMIRQVAADFWRQEIAWAEDFLLDRERRMKDGTWNENMFGRPSLGEVDDALAAFQRKVLGE</sequence>
<dbReference type="SUPFAM" id="SSF56112">
    <property type="entry name" value="Protein kinase-like (PK-like)"/>
    <property type="match status" value="1"/>
</dbReference>
<proteinExistence type="predicted"/>
<dbReference type="InterPro" id="IPR011009">
    <property type="entry name" value="Kinase-like_dom_sf"/>
</dbReference>
<evidence type="ECO:0000256" key="1">
    <source>
        <dbReference type="SAM" id="MobiDB-lite"/>
    </source>
</evidence>
<evidence type="ECO:0008006" key="4">
    <source>
        <dbReference type="Google" id="ProtNLM"/>
    </source>
</evidence>
<dbReference type="EMBL" id="JAKNSF020000147">
    <property type="protein sequence ID" value="KAK7711175.1"/>
    <property type="molecule type" value="Genomic_DNA"/>
</dbReference>
<name>A0ABR1NQJ3_DIAER</name>
<dbReference type="Proteomes" id="UP001430848">
    <property type="component" value="Unassembled WGS sequence"/>
</dbReference>
<reference evidence="2 3" key="1">
    <citation type="submission" date="2024-02" db="EMBL/GenBank/DDBJ databases">
        <title>De novo assembly and annotation of 12 fungi associated with fruit tree decline syndrome in Ontario, Canada.</title>
        <authorList>
            <person name="Sulman M."/>
            <person name="Ellouze W."/>
            <person name="Ilyukhin E."/>
        </authorList>
    </citation>
    <scope>NUCLEOTIDE SEQUENCE [LARGE SCALE GENOMIC DNA]</scope>
    <source>
        <strain evidence="2 3">M169</strain>
    </source>
</reference>
<protein>
    <recommendedName>
        <fullName evidence="4">Protein kinase domain-containing protein</fullName>
    </recommendedName>
</protein>
<dbReference type="Gene3D" id="1.10.510.10">
    <property type="entry name" value="Transferase(Phosphotransferase) domain 1"/>
    <property type="match status" value="1"/>
</dbReference>
<accession>A0ABR1NQJ3</accession>
<organism evidence="2 3">
    <name type="scientific">Diaporthe eres</name>
    <name type="common">Phomopsis oblonga</name>
    <dbReference type="NCBI Taxonomy" id="83184"/>
    <lineage>
        <taxon>Eukaryota</taxon>
        <taxon>Fungi</taxon>
        <taxon>Dikarya</taxon>
        <taxon>Ascomycota</taxon>
        <taxon>Pezizomycotina</taxon>
        <taxon>Sordariomycetes</taxon>
        <taxon>Sordariomycetidae</taxon>
        <taxon>Diaporthales</taxon>
        <taxon>Diaporthaceae</taxon>
        <taxon>Diaporthe</taxon>
        <taxon>Diaporthe eres species complex</taxon>
    </lineage>
</organism>
<evidence type="ECO:0000313" key="3">
    <source>
        <dbReference type="Proteomes" id="UP001430848"/>
    </source>
</evidence>
<evidence type="ECO:0000313" key="2">
    <source>
        <dbReference type="EMBL" id="KAK7711175.1"/>
    </source>
</evidence>